<dbReference type="InterPro" id="IPR046792">
    <property type="entry name" value="Peptidase_C54_cat"/>
</dbReference>
<dbReference type="EC" id="3.4.22.-" evidence="13"/>
<proteinExistence type="inferred from homology"/>
<dbReference type="GO" id="GO:0004197">
    <property type="term" value="F:cysteine-type endopeptidase activity"/>
    <property type="evidence" value="ECO:0007669"/>
    <property type="project" value="TreeGrafter"/>
</dbReference>
<dbReference type="GO" id="GO:0016485">
    <property type="term" value="P:protein processing"/>
    <property type="evidence" value="ECO:0007669"/>
    <property type="project" value="TreeGrafter"/>
</dbReference>
<evidence type="ECO:0000256" key="12">
    <source>
        <dbReference type="ARBA" id="ARBA00045891"/>
    </source>
</evidence>
<name>A0A6P4AW25_ZIZJJ</name>
<comment type="similarity">
    <text evidence="2 13">Belongs to the peptidase C54 family.</text>
</comment>
<dbReference type="SUPFAM" id="SSF54001">
    <property type="entry name" value="Cysteine proteinases"/>
    <property type="match status" value="1"/>
</dbReference>
<comment type="subcellular location">
    <subcellularLocation>
        <location evidence="1 13">Cytoplasm</location>
    </subcellularLocation>
</comment>
<evidence type="ECO:0000256" key="7">
    <source>
        <dbReference type="ARBA" id="ARBA00022807"/>
    </source>
</evidence>
<keyword evidence="9 13" id="KW-0072">Autophagy</keyword>
<dbReference type="KEGG" id="zju:107427538"/>
<comment type="catalytic activity">
    <reaction evidence="10">
        <text>[protein]-C-terminal L-amino acid-glycyl-phosphatidylethanolamide + H2O = [protein]-C-terminal L-amino acid-glycine + a 1,2-diacyl-sn-glycero-3-phosphoethanolamine</text>
        <dbReference type="Rhea" id="RHEA:67548"/>
        <dbReference type="Rhea" id="RHEA-COMP:17323"/>
        <dbReference type="Rhea" id="RHEA-COMP:17324"/>
        <dbReference type="ChEBI" id="CHEBI:15377"/>
        <dbReference type="ChEBI" id="CHEBI:64612"/>
        <dbReference type="ChEBI" id="CHEBI:172940"/>
        <dbReference type="ChEBI" id="CHEBI:172941"/>
    </reaction>
    <physiologicalReaction direction="left-to-right" evidence="10">
        <dbReference type="Rhea" id="RHEA:67549"/>
    </physiologicalReaction>
</comment>
<keyword evidence="5 13" id="KW-0645">Protease</keyword>
<dbReference type="Proteomes" id="UP001652623">
    <property type="component" value="Chromosome 9"/>
</dbReference>
<dbReference type="GO" id="GO:0000423">
    <property type="term" value="P:mitophagy"/>
    <property type="evidence" value="ECO:0007669"/>
    <property type="project" value="TreeGrafter"/>
</dbReference>
<keyword evidence="7" id="KW-0788">Thiol protease</keyword>
<dbReference type="PANTHER" id="PTHR22624">
    <property type="entry name" value="CYSTEINE PROTEASE ATG4"/>
    <property type="match status" value="1"/>
</dbReference>
<evidence type="ECO:0000256" key="4">
    <source>
        <dbReference type="ARBA" id="ARBA00022490"/>
    </source>
</evidence>
<evidence type="ECO:0000259" key="14">
    <source>
        <dbReference type="Pfam" id="PF03416"/>
    </source>
</evidence>
<dbReference type="RefSeq" id="XP_015893409.1">
    <property type="nucleotide sequence ID" value="XM_016037923.2"/>
</dbReference>
<evidence type="ECO:0000313" key="17">
    <source>
        <dbReference type="RefSeq" id="XP_015893410.1"/>
    </source>
</evidence>
<evidence type="ECO:0000256" key="10">
    <source>
        <dbReference type="ARBA" id="ARBA00029362"/>
    </source>
</evidence>
<evidence type="ECO:0000256" key="8">
    <source>
        <dbReference type="ARBA" id="ARBA00022927"/>
    </source>
</evidence>
<dbReference type="GO" id="GO:0019786">
    <property type="term" value="F:protein-phosphatidylethanolamide deconjugating activity"/>
    <property type="evidence" value="ECO:0007669"/>
    <property type="project" value="InterPro"/>
</dbReference>
<evidence type="ECO:0000256" key="9">
    <source>
        <dbReference type="ARBA" id="ARBA00023006"/>
    </source>
</evidence>
<evidence type="ECO:0000313" key="16">
    <source>
        <dbReference type="RefSeq" id="XP_015893409.1"/>
    </source>
</evidence>
<comment type="function">
    <text evidence="12">Cysteine protease that plays a key role in autophagy by mediating both proteolytic activation and delipidation of ATG8 family proteins. The protease activity is required for proteolytic activation of ATG8 family proteins: cleaves the C-terminal amino acid of ATG8 proteins to reveal a C-terminal glycine. Exposure of the glycine at the C-terminus is essential for ATG8 proteins conjugation to phosphatidylethanolamine (PE) and insertion to membranes, which is necessary for autophagy. In addition to the protease activity, also mediates delipidation of PE-conjugated ATG8 proteins.</text>
</comment>
<comment type="subunit">
    <text evidence="11">Interacts with ATG8.</text>
</comment>
<gene>
    <name evidence="16 17 18" type="primary">LOC107427538</name>
</gene>
<dbReference type="GO" id="GO:0005737">
    <property type="term" value="C:cytoplasm"/>
    <property type="evidence" value="ECO:0007669"/>
    <property type="project" value="UniProtKB-SubCell"/>
</dbReference>
<dbReference type="GO" id="GO:0015031">
    <property type="term" value="P:protein transport"/>
    <property type="evidence" value="ECO:0007669"/>
    <property type="project" value="UniProtKB-KW"/>
</dbReference>
<organism evidence="17">
    <name type="scientific">Ziziphus jujuba</name>
    <name type="common">Chinese jujube</name>
    <name type="synonym">Ziziphus sativa</name>
    <dbReference type="NCBI Taxonomy" id="326968"/>
    <lineage>
        <taxon>Eukaryota</taxon>
        <taxon>Viridiplantae</taxon>
        <taxon>Streptophyta</taxon>
        <taxon>Embryophyta</taxon>
        <taxon>Tracheophyta</taxon>
        <taxon>Spermatophyta</taxon>
        <taxon>Magnoliopsida</taxon>
        <taxon>eudicotyledons</taxon>
        <taxon>Gunneridae</taxon>
        <taxon>Pentapetalae</taxon>
        <taxon>rosids</taxon>
        <taxon>fabids</taxon>
        <taxon>Rosales</taxon>
        <taxon>Rhamnaceae</taxon>
        <taxon>Paliureae</taxon>
        <taxon>Ziziphus</taxon>
    </lineage>
</organism>
<evidence type="ECO:0000256" key="11">
    <source>
        <dbReference type="ARBA" id="ARBA00038724"/>
    </source>
</evidence>
<dbReference type="InterPro" id="IPR005078">
    <property type="entry name" value="Peptidase_C54"/>
</dbReference>
<dbReference type="PANTHER" id="PTHR22624:SF49">
    <property type="entry name" value="CYSTEINE PROTEASE"/>
    <property type="match status" value="1"/>
</dbReference>
<dbReference type="InterPro" id="IPR038765">
    <property type="entry name" value="Papain-like_cys_pep_sf"/>
</dbReference>
<dbReference type="GO" id="GO:0000045">
    <property type="term" value="P:autophagosome assembly"/>
    <property type="evidence" value="ECO:0007669"/>
    <property type="project" value="TreeGrafter"/>
</dbReference>
<keyword evidence="8 13" id="KW-0653">Protein transport</keyword>
<evidence type="ECO:0000313" key="15">
    <source>
        <dbReference type="Proteomes" id="UP001652623"/>
    </source>
</evidence>
<dbReference type="Pfam" id="PF03416">
    <property type="entry name" value="Peptidase_C54"/>
    <property type="match status" value="1"/>
</dbReference>
<dbReference type="GO" id="GO:0035973">
    <property type="term" value="P:aggrephagy"/>
    <property type="evidence" value="ECO:0007669"/>
    <property type="project" value="TreeGrafter"/>
</dbReference>
<evidence type="ECO:0000256" key="2">
    <source>
        <dbReference type="ARBA" id="ARBA00010958"/>
    </source>
</evidence>
<feature type="domain" description="Peptidase C54 catalytic" evidence="14">
    <location>
        <begin position="131"/>
        <end position="414"/>
    </location>
</feature>
<evidence type="ECO:0000256" key="6">
    <source>
        <dbReference type="ARBA" id="ARBA00022801"/>
    </source>
</evidence>
<evidence type="ECO:0000256" key="13">
    <source>
        <dbReference type="RuleBase" id="RU363115"/>
    </source>
</evidence>
<keyword evidence="15" id="KW-1185">Reference proteome</keyword>
<sequence length="480" mass="53599">MCHQNYCFFKGFADKSSTSVGSKSESSNRRIVSTQCFSMVNLLASALSVFESRTQSSDCEKRGVNLRRDGWTAAVRKVLTGGSMRRFQERILRSCRTGMSSSTSDIWLLGVCYRVLPDDSEDSATDNGLVAFERDFSSRILMTYRKGFNAIGDSKYTSDVNWGCMLRSSQMLVAQALLFHRLGRSWRKPLQKPLDQDYVEILNLFGDSEASPFSIHNLLKSGKTYGLTVGSWVGPYAMCRAWETLVRSKRETDDFEDQPLPMAVYIVSGDEDGERGGAPVLCIEDASRHCFEFSRGQADWTPILLLVPLVLGLEKVNPRYIPSLWATFTFPQSLGIMGGKSGASTYIVGVQDEKAFYLDPHEVKQVIDINRDDLEADTSSYHCNVTRQMPLDSIDPSLAIGFYCRDKDDFEDFCFRASNLAEESNGAPLFTVSQIQNLPKAINHNNVLGDNSGIGEDNSFDVLPMNDAEGNAPEDDWQLL</sequence>
<keyword evidence="6 13" id="KW-0378">Hydrolase</keyword>
<keyword evidence="3" id="KW-0813">Transport</keyword>
<dbReference type="RefSeq" id="XP_060676399.1">
    <property type="nucleotide sequence ID" value="XM_060820416.1"/>
</dbReference>
<reference evidence="17" key="1">
    <citation type="submission" date="2022-04" db="UniProtKB">
        <authorList>
            <consortium name="RefSeq"/>
        </authorList>
    </citation>
    <scope>IDENTIFICATION</scope>
    <source>
        <tissue evidence="16 17">In vitro plantlets</tissue>
        <tissue evidence="18">Seedling</tissue>
    </source>
</reference>
<evidence type="ECO:0000313" key="18">
    <source>
        <dbReference type="RefSeq" id="XP_060676399.1"/>
    </source>
</evidence>
<protein>
    <recommendedName>
        <fullName evidence="13">Cysteine protease</fullName>
        <ecNumber evidence="13">3.4.22.-</ecNumber>
    </recommendedName>
</protein>
<evidence type="ECO:0000256" key="5">
    <source>
        <dbReference type="ARBA" id="ARBA00022670"/>
    </source>
</evidence>
<evidence type="ECO:0000256" key="1">
    <source>
        <dbReference type="ARBA" id="ARBA00004496"/>
    </source>
</evidence>
<dbReference type="RefSeq" id="XP_015893410.1">
    <property type="nucleotide sequence ID" value="XM_016037924.2"/>
</dbReference>
<accession>A0A6P4AW25</accession>
<evidence type="ECO:0000256" key="3">
    <source>
        <dbReference type="ARBA" id="ARBA00022448"/>
    </source>
</evidence>
<dbReference type="AlphaFoldDB" id="A0A6P4AW25"/>
<dbReference type="GO" id="GO:0034727">
    <property type="term" value="P:piecemeal microautophagy of the nucleus"/>
    <property type="evidence" value="ECO:0007669"/>
    <property type="project" value="TreeGrafter"/>
</dbReference>
<dbReference type="GeneID" id="107427538"/>
<keyword evidence="4 13" id="KW-0963">Cytoplasm</keyword>